<evidence type="ECO:0000313" key="2">
    <source>
        <dbReference type="Proteomes" id="UP000541558"/>
    </source>
</evidence>
<reference evidence="1 2" key="1">
    <citation type="journal article" date="2020" name="ISME J.">
        <title>Uncovering the hidden diversity of litter-decomposition mechanisms in mushroom-forming fungi.</title>
        <authorList>
            <person name="Floudas D."/>
            <person name="Bentzer J."/>
            <person name="Ahren D."/>
            <person name="Johansson T."/>
            <person name="Persson P."/>
            <person name="Tunlid A."/>
        </authorList>
    </citation>
    <scope>NUCLEOTIDE SEQUENCE [LARGE SCALE GENOMIC DNA]</scope>
    <source>
        <strain evidence="1 2">CBS 175.51</strain>
    </source>
</reference>
<name>A0A8H5FAY6_9AGAR</name>
<evidence type="ECO:0000313" key="1">
    <source>
        <dbReference type="EMBL" id="KAF5330206.1"/>
    </source>
</evidence>
<comment type="caution">
    <text evidence="1">The sequence shown here is derived from an EMBL/GenBank/DDBJ whole genome shotgun (WGS) entry which is preliminary data.</text>
</comment>
<accession>A0A8H5FAY6</accession>
<organism evidence="1 2">
    <name type="scientific">Ephemerocybe angulata</name>
    <dbReference type="NCBI Taxonomy" id="980116"/>
    <lineage>
        <taxon>Eukaryota</taxon>
        <taxon>Fungi</taxon>
        <taxon>Dikarya</taxon>
        <taxon>Basidiomycota</taxon>
        <taxon>Agaricomycotina</taxon>
        <taxon>Agaricomycetes</taxon>
        <taxon>Agaricomycetidae</taxon>
        <taxon>Agaricales</taxon>
        <taxon>Agaricineae</taxon>
        <taxon>Psathyrellaceae</taxon>
        <taxon>Ephemerocybe</taxon>
    </lineage>
</organism>
<keyword evidence="2" id="KW-1185">Reference proteome</keyword>
<dbReference type="Proteomes" id="UP000541558">
    <property type="component" value="Unassembled WGS sequence"/>
</dbReference>
<protein>
    <submittedName>
        <fullName evidence="1">Uncharacterized protein</fullName>
    </submittedName>
</protein>
<gene>
    <name evidence="1" type="ORF">D9611_010551</name>
</gene>
<proteinExistence type="predicted"/>
<sequence>MNHPLKLQIINLSSSGRSVQQLRALGQRACASPAAVGAHWLRSPHAMQSRCSEQYDLFLPTGLLAHRHAVPRTRSQHPCLPLRRRALPPHLKLGAAAASKPISVFLSKPTDAGVFGFGGGQASSGFQARPNILPDIGDLSVFLCAPALQELGTILTRFFRLDISESSSNRSPIPSSPRSSPADI</sequence>
<dbReference type="AlphaFoldDB" id="A0A8H5FAY6"/>
<dbReference type="EMBL" id="JAACJK010000116">
    <property type="protein sequence ID" value="KAF5330206.1"/>
    <property type="molecule type" value="Genomic_DNA"/>
</dbReference>